<dbReference type="HAMAP" id="MF_01813">
    <property type="entry name" value="MenG_UbiE_methyltr"/>
    <property type="match status" value="1"/>
</dbReference>
<dbReference type="EC" id="2.1.1.163" evidence="4"/>
<evidence type="ECO:0000256" key="2">
    <source>
        <dbReference type="ARBA" id="ARBA00022679"/>
    </source>
</evidence>
<dbReference type="PROSITE" id="PS01184">
    <property type="entry name" value="UBIE_2"/>
    <property type="match status" value="1"/>
</dbReference>
<comment type="pathway">
    <text evidence="4">Quinol/quinone metabolism; menaquinone biosynthesis; menaquinol from 1,4-dihydroxy-2-naphthoate: step 2/2.</text>
</comment>
<dbReference type="CDD" id="cd02440">
    <property type="entry name" value="AdoMet_MTases"/>
    <property type="match status" value="1"/>
</dbReference>
<comment type="similarity">
    <text evidence="4">Belongs to the class I-like SAM-binding methyltransferase superfamily. MenG/UbiE family.</text>
</comment>
<dbReference type="GO" id="GO:0032259">
    <property type="term" value="P:methylation"/>
    <property type="evidence" value="ECO:0007669"/>
    <property type="project" value="UniProtKB-KW"/>
</dbReference>
<accession>A0ABZ1BV96</accession>
<evidence type="ECO:0000256" key="3">
    <source>
        <dbReference type="ARBA" id="ARBA00022691"/>
    </source>
</evidence>
<dbReference type="Pfam" id="PF01209">
    <property type="entry name" value="Ubie_methyltran"/>
    <property type="match status" value="1"/>
</dbReference>
<evidence type="ECO:0000256" key="4">
    <source>
        <dbReference type="HAMAP-Rule" id="MF_01813"/>
    </source>
</evidence>
<dbReference type="NCBIfam" id="TIGR01934">
    <property type="entry name" value="MenG_MenH_UbiE"/>
    <property type="match status" value="1"/>
</dbReference>
<feature type="binding site" evidence="4">
    <location>
        <position position="88"/>
    </location>
    <ligand>
        <name>S-adenosyl-L-methionine</name>
        <dbReference type="ChEBI" id="CHEBI:59789"/>
    </ligand>
</feature>
<feature type="compositionally biased region" description="Basic and acidic residues" evidence="5">
    <location>
        <begin position="1"/>
        <end position="15"/>
    </location>
</feature>
<dbReference type="PANTHER" id="PTHR43591:SF24">
    <property type="entry name" value="2-METHOXY-6-POLYPRENYL-1,4-BENZOQUINOL METHYLASE, MITOCHONDRIAL"/>
    <property type="match status" value="1"/>
</dbReference>
<evidence type="ECO:0000313" key="7">
    <source>
        <dbReference type="EMBL" id="WRP16720.1"/>
    </source>
</evidence>
<evidence type="ECO:0000256" key="6">
    <source>
        <dbReference type="SAM" id="Phobius"/>
    </source>
</evidence>
<keyword evidence="3 4" id="KW-0949">S-adenosyl-L-methionine</keyword>
<dbReference type="PROSITE" id="PS51608">
    <property type="entry name" value="SAM_MT_UBIE"/>
    <property type="match status" value="1"/>
</dbReference>
<reference evidence="7 8" key="1">
    <citation type="journal article" date="2024" name="Front. Microbiol.">
        <title>Novel thermophilic genera Geochorda gen. nov. and Carboxydochorda gen. nov. from the deep terrestrial subsurface reveal the ecophysiological diversity in the class Limnochordia.</title>
        <authorList>
            <person name="Karnachuk O.V."/>
            <person name="Lukina A.P."/>
            <person name="Avakyan M.R."/>
            <person name="Kadnikov V.V."/>
            <person name="Begmatov S."/>
            <person name="Beletsky A.V."/>
            <person name="Vlasova K.G."/>
            <person name="Novikov A.A."/>
            <person name="Shcherbakova V.A."/>
            <person name="Mardanov A.V."/>
            <person name="Ravin N.V."/>
        </authorList>
    </citation>
    <scope>NUCLEOTIDE SEQUENCE [LARGE SCALE GENOMIC DNA]</scope>
    <source>
        <strain evidence="7 8">L945</strain>
    </source>
</reference>
<comment type="catalytic activity">
    <reaction evidence="4">
        <text>a 2-demethylmenaquinol + S-adenosyl-L-methionine = a menaquinol + S-adenosyl-L-homocysteine + H(+)</text>
        <dbReference type="Rhea" id="RHEA:42640"/>
        <dbReference type="Rhea" id="RHEA-COMP:9539"/>
        <dbReference type="Rhea" id="RHEA-COMP:9563"/>
        <dbReference type="ChEBI" id="CHEBI:15378"/>
        <dbReference type="ChEBI" id="CHEBI:18151"/>
        <dbReference type="ChEBI" id="CHEBI:55437"/>
        <dbReference type="ChEBI" id="CHEBI:57856"/>
        <dbReference type="ChEBI" id="CHEBI:59789"/>
        <dbReference type="EC" id="2.1.1.163"/>
    </reaction>
</comment>
<comment type="function">
    <text evidence="4">Methyltransferase required for the conversion of demethylmenaquinol (DMKH2) to menaquinol (MKH2).</text>
</comment>
<dbReference type="InterPro" id="IPR004033">
    <property type="entry name" value="UbiE/COQ5_MeTrFase"/>
</dbReference>
<evidence type="ECO:0000256" key="1">
    <source>
        <dbReference type="ARBA" id="ARBA00022603"/>
    </source>
</evidence>
<protein>
    <recommendedName>
        <fullName evidence="4">Demethylmenaquinone methyltransferase</fullName>
        <ecNumber evidence="4">2.1.1.163</ecNumber>
    </recommendedName>
</protein>
<dbReference type="Gene3D" id="3.40.50.150">
    <property type="entry name" value="Vaccinia Virus protein VP39"/>
    <property type="match status" value="1"/>
</dbReference>
<keyword evidence="2 4" id="KW-0808">Transferase</keyword>
<comment type="caution">
    <text evidence="4">Lacks conserved residue(s) required for the propagation of feature annotation.</text>
</comment>
<dbReference type="InterPro" id="IPR029063">
    <property type="entry name" value="SAM-dependent_MTases_sf"/>
</dbReference>
<name>A0ABZ1BV96_9FIRM</name>
<organism evidence="7 8">
    <name type="scientific">Carboxydichorda subterranea</name>
    <dbReference type="NCBI Taxonomy" id="3109565"/>
    <lineage>
        <taxon>Bacteria</taxon>
        <taxon>Bacillati</taxon>
        <taxon>Bacillota</taxon>
        <taxon>Limnochordia</taxon>
        <taxon>Limnochordales</taxon>
        <taxon>Geochordaceae</taxon>
        <taxon>Carboxydichorda</taxon>
    </lineage>
</organism>
<keyword evidence="6" id="KW-1133">Transmembrane helix</keyword>
<keyword evidence="1 4" id="KW-0489">Methyltransferase</keyword>
<keyword evidence="8" id="KW-1185">Reference proteome</keyword>
<keyword evidence="6" id="KW-0812">Transmembrane</keyword>
<dbReference type="RefSeq" id="WP_324715992.1">
    <property type="nucleotide sequence ID" value="NZ_CP141615.1"/>
</dbReference>
<feature type="binding site" evidence="4">
    <location>
        <begin position="132"/>
        <end position="133"/>
    </location>
    <ligand>
        <name>S-adenosyl-L-methionine</name>
        <dbReference type="ChEBI" id="CHEBI:59789"/>
    </ligand>
</feature>
<keyword evidence="6" id="KW-0472">Membrane</keyword>
<dbReference type="Proteomes" id="UP001332192">
    <property type="component" value="Chromosome"/>
</dbReference>
<feature type="transmembrane region" description="Helical" evidence="6">
    <location>
        <begin position="126"/>
        <end position="152"/>
    </location>
</feature>
<sequence length="276" mass="30833">MMQPRLQDRLSRDGRAGTSGLDALGVPTEPSARERYVREMFDAISPRYDLLNRLLSLGQDVLWRRRAARLAVTGLPRGSRVLDLATGTGDLAKELLDQLGPGGEVVGVDFALQMMEHARRKLGRRLTLVAGNGLLLPFASGAFGAATMAFAARNVVDLRRCFEEMRRVVRPGGRVVCLELSHPRGRLWPALYHFYFYRIVPKIGQWFIGRRDPYRYLPHSLTPFPDQDRLRAIMQSAGLERVRYYDLLGGIAAIHVGEVPPGAGTAPAEVEAREWT</sequence>
<proteinExistence type="inferred from homology"/>
<evidence type="ECO:0000256" key="5">
    <source>
        <dbReference type="SAM" id="MobiDB-lite"/>
    </source>
</evidence>
<dbReference type="PROSITE" id="PS01183">
    <property type="entry name" value="UBIE_1"/>
    <property type="match status" value="1"/>
</dbReference>
<gene>
    <name evidence="4" type="primary">menG</name>
    <name evidence="7" type="ORF">U7230_11580</name>
</gene>
<dbReference type="GO" id="GO:0008168">
    <property type="term" value="F:methyltransferase activity"/>
    <property type="evidence" value="ECO:0007669"/>
    <property type="project" value="UniProtKB-KW"/>
</dbReference>
<dbReference type="PANTHER" id="PTHR43591">
    <property type="entry name" value="METHYLTRANSFERASE"/>
    <property type="match status" value="1"/>
</dbReference>
<feature type="binding site" evidence="4">
    <location>
        <position position="109"/>
    </location>
    <ligand>
        <name>S-adenosyl-L-methionine</name>
        <dbReference type="ChEBI" id="CHEBI:59789"/>
    </ligand>
</feature>
<feature type="region of interest" description="Disordered" evidence="5">
    <location>
        <begin position="1"/>
        <end position="27"/>
    </location>
</feature>
<dbReference type="SUPFAM" id="SSF53335">
    <property type="entry name" value="S-adenosyl-L-methionine-dependent methyltransferases"/>
    <property type="match status" value="1"/>
</dbReference>
<dbReference type="InterPro" id="IPR023576">
    <property type="entry name" value="UbiE/COQ5_MeTrFase_CS"/>
</dbReference>
<evidence type="ECO:0000313" key="8">
    <source>
        <dbReference type="Proteomes" id="UP001332192"/>
    </source>
</evidence>
<keyword evidence="4" id="KW-0474">Menaquinone biosynthesis</keyword>
<dbReference type="EMBL" id="CP141615">
    <property type="protein sequence ID" value="WRP16720.1"/>
    <property type="molecule type" value="Genomic_DNA"/>
</dbReference>